<name>A0A4S8LCD5_DENBC</name>
<protein>
    <submittedName>
        <fullName evidence="2">Uncharacterized protein</fullName>
    </submittedName>
</protein>
<proteinExistence type="predicted"/>
<evidence type="ECO:0000313" key="3">
    <source>
        <dbReference type="Proteomes" id="UP000297245"/>
    </source>
</evidence>
<dbReference type="EMBL" id="ML179493">
    <property type="protein sequence ID" value="THU86522.1"/>
    <property type="molecule type" value="Genomic_DNA"/>
</dbReference>
<dbReference type="AlphaFoldDB" id="A0A4S8LCD5"/>
<keyword evidence="3" id="KW-1185">Reference proteome</keyword>
<feature type="coiled-coil region" evidence="1">
    <location>
        <begin position="62"/>
        <end position="89"/>
    </location>
</feature>
<keyword evidence="1" id="KW-0175">Coiled coil</keyword>
<evidence type="ECO:0000256" key="1">
    <source>
        <dbReference type="SAM" id="Coils"/>
    </source>
</evidence>
<gene>
    <name evidence="2" type="ORF">K435DRAFT_970246</name>
</gene>
<sequence length="114" mass="12986">MLLLAQNPREREVNRASNDEHRWSLIKTSSIPCPLYPFSSRLAPASGSETAQDSRHRLEQNVVLVETDVKACQNDLRQLQNRFDGLSDIFASALNRNRMLCYQHSLAVTLCPLF</sequence>
<reference evidence="2 3" key="1">
    <citation type="journal article" date="2019" name="Nat. Ecol. Evol.">
        <title>Megaphylogeny resolves global patterns of mushroom evolution.</title>
        <authorList>
            <person name="Varga T."/>
            <person name="Krizsan K."/>
            <person name="Foldi C."/>
            <person name="Dima B."/>
            <person name="Sanchez-Garcia M."/>
            <person name="Sanchez-Ramirez S."/>
            <person name="Szollosi G.J."/>
            <person name="Szarkandi J.G."/>
            <person name="Papp V."/>
            <person name="Albert L."/>
            <person name="Andreopoulos W."/>
            <person name="Angelini C."/>
            <person name="Antonin V."/>
            <person name="Barry K.W."/>
            <person name="Bougher N.L."/>
            <person name="Buchanan P."/>
            <person name="Buyck B."/>
            <person name="Bense V."/>
            <person name="Catcheside P."/>
            <person name="Chovatia M."/>
            <person name="Cooper J."/>
            <person name="Damon W."/>
            <person name="Desjardin D."/>
            <person name="Finy P."/>
            <person name="Geml J."/>
            <person name="Haridas S."/>
            <person name="Hughes K."/>
            <person name="Justo A."/>
            <person name="Karasinski D."/>
            <person name="Kautmanova I."/>
            <person name="Kiss B."/>
            <person name="Kocsube S."/>
            <person name="Kotiranta H."/>
            <person name="LaButti K.M."/>
            <person name="Lechner B.E."/>
            <person name="Liimatainen K."/>
            <person name="Lipzen A."/>
            <person name="Lukacs Z."/>
            <person name="Mihaltcheva S."/>
            <person name="Morgado L.N."/>
            <person name="Niskanen T."/>
            <person name="Noordeloos M.E."/>
            <person name="Ohm R.A."/>
            <person name="Ortiz-Santana B."/>
            <person name="Ovrebo C."/>
            <person name="Racz N."/>
            <person name="Riley R."/>
            <person name="Savchenko A."/>
            <person name="Shiryaev A."/>
            <person name="Soop K."/>
            <person name="Spirin V."/>
            <person name="Szebenyi C."/>
            <person name="Tomsovsky M."/>
            <person name="Tulloss R.E."/>
            <person name="Uehling J."/>
            <person name="Grigoriev I.V."/>
            <person name="Vagvolgyi C."/>
            <person name="Papp T."/>
            <person name="Martin F.M."/>
            <person name="Miettinen O."/>
            <person name="Hibbett D.S."/>
            <person name="Nagy L.G."/>
        </authorList>
    </citation>
    <scope>NUCLEOTIDE SEQUENCE [LARGE SCALE GENOMIC DNA]</scope>
    <source>
        <strain evidence="2 3">CBS 962.96</strain>
    </source>
</reference>
<accession>A0A4S8LCD5</accession>
<organism evidence="2 3">
    <name type="scientific">Dendrothele bispora (strain CBS 962.96)</name>
    <dbReference type="NCBI Taxonomy" id="1314807"/>
    <lineage>
        <taxon>Eukaryota</taxon>
        <taxon>Fungi</taxon>
        <taxon>Dikarya</taxon>
        <taxon>Basidiomycota</taxon>
        <taxon>Agaricomycotina</taxon>
        <taxon>Agaricomycetes</taxon>
        <taxon>Agaricomycetidae</taxon>
        <taxon>Agaricales</taxon>
        <taxon>Agaricales incertae sedis</taxon>
        <taxon>Dendrothele</taxon>
    </lineage>
</organism>
<evidence type="ECO:0000313" key="2">
    <source>
        <dbReference type="EMBL" id="THU86522.1"/>
    </source>
</evidence>
<dbReference type="Proteomes" id="UP000297245">
    <property type="component" value="Unassembled WGS sequence"/>
</dbReference>